<evidence type="ECO:0000313" key="6">
    <source>
        <dbReference type="Proteomes" id="UP001219934"/>
    </source>
</evidence>
<dbReference type="AlphaFoldDB" id="A0AAD6A9H4"/>
<evidence type="ECO:0000313" key="5">
    <source>
        <dbReference type="EMBL" id="KAJ4920663.1"/>
    </source>
</evidence>
<dbReference type="InterPro" id="IPR006703">
    <property type="entry name" value="G_AIG1"/>
</dbReference>
<evidence type="ECO:0000256" key="2">
    <source>
        <dbReference type="ARBA" id="ARBA00022741"/>
    </source>
</evidence>
<evidence type="ECO:0000259" key="4">
    <source>
        <dbReference type="Pfam" id="PF04548"/>
    </source>
</evidence>
<dbReference type="Proteomes" id="UP001219934">
    <property type="component" value="Unassembled WGS sequence"/>
</dbReference>
<proteinExistence type="inferred from homology"/>
<dbReference type="InterPro" id="IPR027417">
    <property type="entry name" value="P-loop_NTPase"/>
</dbReference>
<reference evidence="5" key="1">
    <citation type="submission" date="2022-11" db="EMBL/GenBank/DDBJ databases">
        <title>Chromosome-level genome of Pogonophryne albipinna.</title>
        <authorList>
            <person name="Jo E."/>
        </authorList>
    </citation>
    <scope>NUCLEOTIDE SEQUENCE</scope>
    <source>
        <strain evidence="5">SGF0006</strain>
        <tissue evidence="5">Muscle</tissue>
    </source>
</reference>
<comment type="similarity">
    <text evidence="1">Belongs to the TRAFAC class TrmE-Era-EngA-EngB-Septin-like GTPase superfamily. AIG1/Toc34/Toc159-like paraseptin GTPase family. IAN subfamily.</text>
</comment>
<keyword evidence="2" id="KW-0547">Nucleotide-binding</keyword>
<dbReference type="Pfam" id="PF04548">
    <property type="entry name" value="AIG1"/>
    <property type="match status" value="1"/>
</dbReference>
<dbReference type="SUPFAM" id="SSF52540">
    <property type="entry name" value="P-loop containing nucleoside triphosphate hydrolases"/>
    <property type="match status" value="1"/>
</dbReference>
<dbReference type="EMBL" id="JAPTMU010000178">
    <property type="protein sequence ID" value="KAJ4920663.1"/>
    <property type="molecule type" value="Genomic_DNA"/>
</dbReference>
<dbReference type="GO" id="GO:0005525">
    <property type="term" value="F:GTP binding"/>
    <property type="evidence" value="ECO:0007669"/>
    <property type="project" value="UniProtKB-KW"/>
</dbReference>
<dbReference type="InterPro" id="IPR045058">
    <property type="entry name" value="GIMA/IAN/Toc"/>
</dbReference>
<feature type="domain" description="AIG1-type G" evidence="4">
    <location>
        <begin position="30"/>
        <end position="114"/>
    </location>
</feature>
<sequence length="118" mass="13191">MATASTVSEDLQPLKRSSSFELLPPDFSELRVVLLGNSWAQRSSLGNSILGETVFNTKKESDQCLRFSGQFKRKEIVLINTPDLLHPNIPQWKLSQDVKDCVRLSDPGPHVFLLLPTA</sequence>
<gene>
    <name evidence="5" type="ORF">JOQ06_019584</name>
</gene>
<dbReference type="PANTHER" id="PTHR10903:SF170">
    <property type="entry name" value="GTPASE IMAP FAMILY MEMBER 7"/>
    <property type="match status" value="1"/>
</dbReference>
<keyword evidence="6" id="KW-1185">Reference proteome</keyword>
<evidence type="ECO:0000256" key="3">
    <source>
        <dbReference type="ARBA" id="ARBA00023134"/>
    </source>
</evidence>
<protein>
    <recommendedName>
        <fullName evidence="4">AIG1-type G domain-containing protein</fullName>
    </recommendedName>
</protein>
<dbReference type="PANTHER" id="PTHR10903">
    <property type="entry name" value="GTPASE, IMAP FAMILY MEMBER-RELATED"/>
    <property type="match status" value="1"/>
</dbReference>
<evidence type="ECO:0000256" key="1">
    <source>
        <dbReference type="ARBA" id="ARBA00008535"/>
    </source>
</evidence>
<dbReference type="Gene3D" id="3.40.50.300">
    <property type="entry name" value="P-loop containing nucleotide triphosphate hydrolases"/>
    <property type="match status" value="1"/>
</dbReference>
<keyword evidence="3" id="KW-0342">GTP-binding</keyword>
<accession>A0AAD6A9H4</accession>
<organism evidence="5 6">
    <name type="scientific">Pogonophryne albipinna</name>
    <dbReference type="NCBI Taxonomy" id="1090488"/>
    <lineage>
        <taxon>Eukaryota</taxon>
        <taxon>Metazoa</taxon>
        <taxon>Chordata</taxon>
        <taxon>Craniata</taxon>
        <taxon>Vertebrata</taxon>
        <taxon>Euteleostomi</taxon>
        <taxon>Actinopterygii</taxon>
        <taxon>Neopterygii</taxon>
        <taxon>Teleostei</taxon>
        <taxon>Neoteleostei</taxon>
        <taxon>Acanthomorphata</taxon>
        <taxon>Eupercaria</taxon>
        <taxon>Perciformes</taxon>
        <taxon>Notothenioidei</taxon>
        <taxon>Pogonophryne</taxon>
    </lineage>
</organism>
<comment type="caution">
    <text evidence="5">The sequence shown here is derived from an EMBL/GenBank/DDBJ whole genome shotgun (WGS) entry which is preliminary data.</text>
</comment>
<name>A0AAD6A9H4_9TELE</name>